<organism evidence="1 2">
    <name type="scientific">Cymbomonas tetramitiformis</name>
    <dbReference type="NCBI Taxonomy" id="36881"/>
    <lineage>
        <taxon>Eukaryota</taxon>
        <taxon>Viridiplantae</taxon>
        <taxon>Chlorophyta</taxon>
        <taxon>Pyramimonadophyceae</taxon>
        <taxon>Pyramimonadales</taxon>
        <taxon>Pyramimonadaceae</taxon>
        <taxon>Cymbomonas</taxon>
    </lineage>
</organism>
<gene>
    <name evidence="1" type="ORF">CYMTET_42181</name>
</gene>
<evidence type="ECO:0000313" key="1">
    <source>
        <dbReference type="EMBL" id="KAK3248348.1"/>
    </source>
</evidence>
<accession>A0AAE0F1H6</accession>
<dbReference type="Proteomes" id="UP001190700">
    <property type="component" value="Unassembled WGS sequence"/>
</dbReference>
<name>A0AAE0F1H6_9CHLO</name>
<dbReference type="AlphaFoldDB" id="A0AAE0F1H6"/>
<sequence>MESKADRLSFLRVRVRLDVIAADSEYVRVLTVSPESAHTTGNPDVSYLQAPGKWRVAVNLAMLKSGLVSVDLSVVRDKITRGAAKRVRYTFAQKLEVISKYHQLVASGFPFPTDGAASIHSVHQSLVVKWVKKEDVILEATAGSGKAMRK</sequence>
<proteinExistence type="predicted"/>
<evidence type="ECO:0000313" key="2">
    <source>
        <dbReference type="Proteomes" id="UP001190700"/>
    </source>
</evidence>
<reference evidence="1 2" key="1">
    <citation type="journal article" date="2015" name="Genome Biol. Evol.">
        <title>Comparative Genomics of a Bacterivorous Green Alga Reveals Evolutionary Causalities and Consequences of Phago-Mixotrophic Mode of Nutrition.</title>
        <authorList>
            <person name="Burns J.A."/>
            <person name="Paasch A."/>
            <person name="Narechania A."/>
            <person name="Kim E."/>
        </authorList>
    </citation>
    <scope>NUCLEOTIDE SEQUENCE [LARGE SCALE GENOMIC DNA]</scope>
    <source>
        <strain evidence="1 2">PLY_AMNH</strain>
    </source>
</reference>
<dbReference type="EMBL" id="LGRX02028188">
    <property type="protein sequence ID" value="KAK3248348.1"/>
    <property type="molecule type" value="Genomic_DNA"/>
</dbReference>
<protein>
    <submittedName>
        <fullName evidence="1">Uncharacterized protein</fullName>
    </submittedName>
</protein>
<keyword evidence="2" id="KW-1185">Reference proteome</keyword>
<comment type="caution">
    <text evidence="1">The sequence shown here is derived from an EMBL/GenBank/DDBJ whole genome shotgun (WGS) entry which is preliminary data.</text>
</comment>